<proteinExistence type="predicted"/>
<dbReference type="AlphaFoldDB" id="A0AAQ3MG07"/>
<feature type="non-terminal residue" evidence="2">
    <location>
        <position position="101"/>
    </location>
</feature>
<accession>A0AAQ3MG07</accession>
<evidence type="ECO:0000313" key="3">
    <source>
        <dbReference type="Proteomes" id="UP001374535"/>
    </source>
</evidence>
<evidence type="ECO:0000256" key="1">
    <source>
        <dbReference type="SAM" id="MobiDB-lite"/>
    </source>
</evidence>
<dbReference type="Proteomes" id="UP001374535">
    <property type="component" value="Chromosome 11"/>
</dbReference>
<dbReference type="EMBL" id="CP144690">
    <property type="protein sequence ID" value="WVY90427.1"/>
    <property type="molecule type" value="Genomic_DNA"/>
</dbReference>
<gene>
    <name evidence="2" type="ORF">V8G54_035941</name>
</gene>
<sequence length="101" mass="11901">IRVTYAVFISKFLHHFHVDCVEESCETYGKRNIMDKIALHHMGLRHGVEGWTLKDKNQDEEEARFDKLDKDIVAIQKKMGIQSLNDDDENEEAMEEDDEDY</sequence>
<feature type="compositionally biased region" description="Acidic residues" evidence="1">
    <location>
        <begin position="85"/>
        <end position="101"/>
    </location>
</feature>
<protein>
    <submittedName>
        <fullName evidence="2">Uncharacterized protein</fullName>
    </submittedName>
</protein>
<name>A0AAQ3MG07_VIGMU</name>
<evidence type="ECO:0000313" key="2">
    <source>
        <dbReference type="EMBL" id="WVY90427.1"/>
    </source>
</evidence>
<organism evidence="2 3">
    <name type="scientific">Vigna mungo</name>
    <name type="common">Black gram</name>
    <name type="synonym">Phaseolus mungo</name>
    <dbReference type="NCBI Taxonomy" id="3915"/>
    <lineage>
        <taxon>Eukaryota</taxon>
        <taxon>Viridiplantae</taxon>
        <taxon>Streptophyta</taxon>
        <taxon>Embryophyta</taxon>
        <taxon>Tracheophyta</taxon>
        <taxon>Spermatophyta</taxon>
        <taxon>Magnoliopsida</taxon>
        <taxon>eudicotyledons</taxon>
        <taxon>Gunneridae</taxon>
        <taxon>Pentapetalae</taxon>
        <taxon>rosids</taxon>
        <taxon>fabids</taxon>
        <taxon>Fabales</taxon>
        <taxon>Fabaceae</taxon>
        <taxon>Papilionoideae</taxon>
        <taxon>50 kb inversion clade</taxon>
        <taxon>NPAAA clade</taxon>
        <taxon>indigoferoid/millettioid clade</taxon>
        <taxon>Phaseoleae</taxon>
        <taxon>Vigna</taxon>
    </lineage>
</organism>
<reference evidence="2 3" key="1">
    <citation type="journal article" date="2023" name="Life. Sci Alliance">
        <title>Evolutionary insights into 3D genome organization and epigenetic landscape of Vigna mungo.</title>
        <authorList>
            <person name="Junaid A."/>
            <person name="Singh B."/>
            <person name="Bhatia S."/>
        </authorList>
    </citation>
    <scope>NUCLEOTIDE SEQUENCE [LARGE SCALE GENOMIC DNA]</scope>
    <source>
        <strain evidence="2">Urdbean</strain>
    </source>
</reference>
<feature type="region of interest" description="Disordered" evidence="1">
    <location>
        <begin position="81"/>
        <end position="101"/>
    </location>
</feature>
<keyword evidence="3" id="KW-1185">Reference proteome</keyword>